<dbReference type="EMBL" id="MRCG01000013">
    <property type="protein sequence ID" value="OKH46356.1"/>
    <property type="molecule type" value="Genomic_DNA"/>
</dbReference>
<reference evidence="1 2" key="1">
    <citation type="submission" date="2016-11" db="EMBL/GenBank/DDBJ databases">
        <title>Draft Genome Sequences of Nine Cyanobacterial Strains from Diverse Habitats.</title>
        <authorList>
            <person name="Zhu T."/>
            <person name="Hou S."/>
            <person name="Lu X."/>
            <person name="Hess W.R."/>
        </authorList>
    </citation>
    <scope>NUCLEOTIDE SEQUENCE [LARGE SCALE GENOMIC DNA]</scope>
    <source>
        <strain evidence="1 2">NIES-30</strain>
    </source>
</reference>
<organism evidence="1 2">
    <name type="scientific">Phormidium tenue NIES-30</name>
    <dbReference type="NCBI Taxonomy" id="549789"/>
    <lineage>
        <taxon>Bacteria</taxon>
        <taxon>Bacillati</taxon>
        <taxon>Cyanobacteriota</taxon>
        <taxon>Cyanophyceae</taxon>
        <taxon>Oscillatoriophycideae</taxon>
        <taxon>Oscillatoriales</taxon>
        <taxon>Oscillatoriaceae</taxon>
        <taxon>Phormidium</taxon>
    </lineage>
</organism>
<proteinExistence type="predicted"/>
<keyword evidence="2" id="KW-1185">Reference proteome</keyword>
<sequence>MPINRVSSNLSVTDQHEVMDLIAQINQKLAFLIEVGPQERRSMTKLGDRNRAFTRKALEIAAQTPDFLPRSFDITEMRRDLELFEALQPMLLALTRLRELVDDTAVAAGDEAYRAALEVYRYAKANGSVAGLDDLIDEMGRRFAQQGSRAKAQATESAKVG</sequence>
<dbReference type="Proteomes" id="UP000185557">
    <property type="component" value="Unassembled WGS sequence"/>
</dbReference>
<dbReference type="AlphaFoldDB" id="A0A1U7J2N1"/>
<evidence type="ECO:0000313" key="2">
    <source>
        <dbReference type="Proteomes" id="UP000185557"/>
    </source>
</evidence>
<comment type="caution">
    <text evidence="1">The sequence shown here is derived from an EMBL/GenBank/DDBJ whole genome shotgun (WGS) entry which is preliminary data.</text>
</comment>
<dbReference type="STRING" id="549789.NIES30_16760"/>
<dbReference type="OrthoDB" id="5952844at2"/>
<evidence type="ECO:0000313" key="1">
    <source>
        <dbReference type="EMBL" id="OKH46356.1"/>
    </source>
</evidence>
<name>A0A1U7J2N1_9CYAN</name>
<gene>
    <name evidence="1" type="ORF">NIES30_16760</name>
</gene>
<accession>A0A1U7J2N1</accession>
<protein>
    <submittedName>
        <fullName evidence="1">Uncharacterized protein</fullName>
    </submittedName>
</protein>